<evidence type="ECO:0000256" key="3">
    <source>
        <dbReference type="ARBA" id="ARBA00022475"/>
    </source>
</evidence>
<dbReference type="PANTHER" id="PTHR24221:SF654">
    <property type="entry name" value="ATP-BINDING CASSETTE SUB-FAMILY B MEMBER 6"/>
    <property type="match status" value="1"/>
</dbReference>
<evidence type="ECO:0000256" key="7">
    <source>
        <dbReference type="ARBA" id="ARBA00022840"/>
    </source>
</evidence>
<evidence type="ECO:0000259" key="13">
    <source>
        <dbReference type="PROSITE" id="PS50929"/>
    </source>
</evidence>
<dbReference type="GO" id="GO:0016887">
    <property type="term" value="F:ATP hydrolysis activity"/>
    <property type="evidence" value="ECO:0007669"/>
    <property type="project" value="InterPro"/>
</dbReference>
<dbReference type="GO" id="GO:0140359">
    <property type="term" value="F:ABC-type transporter activity"/>
    <property type="evidence" value="ECO:0007669"/>
    <property type="project" value="InterPro"/>
</dbReference>
<evidence type="ECO:0000313" key="14">
    <source>
        <dbReference type="EMBL" id="NDL57101.1"/>
    </source>
</evidence>
<evidence type="ECO:0000313" key="15">
    <source>
        <dbReference type="Proteomes" id="UP000460435"/>
    </source>
</evidence>
<dbReference type="InterPro" id="IPR039421">
    <property type="entry name" value="Type_1_exporter"/>
</dbReference>
<dbReference type="Gene3D" id="3.40.50.300">
    <property type="entry name" value="P-loop containing nucleotide triphosphate hydrolases"/>
    <property type="match status" value="1"/>
</dbReference>
<dbReference type="Gene3D" id="1.20.1560.10">
    <property type="entry name" value="ABC transporter type 1, transmembrane domain"/>
    <property type="match status" value="1"/>
</dbReference>
<comment type="subcellular location">
    <subcellularLocation>
        <location evidence="1">Cell inner membrane</location>
        <topology evidence="1">Multi-pass membrane protein</topology>
    </subcellularLocation>
</comment>
<dbReference type="AlphaFoldDB" id="A0A7K3M1C8"/>
<evidence type="ECO:0000256" key="4">
    <source>
        <dbReference type="ARBA" id="ARBA00022519"/>
    </source>
</evidence>
<feature type="transmembrane region" description="Helical" evidence="11">
    <location>
        <begin position="21"/>
        <end position="46"/>
    </location>
</feature>
<evidence type="ECO:0000256" key="1">
    <source>
        <dbReference type="ARBA" id="ARBA00004429"/>
    </source>
</evidence>
<accession>A0A7K3M1C8</accession>
<comment type="caution">
    <text evidence="14">The sequence shown here is derived from an EMBL/GenBank/DDBJ whole genome shotgun (WGS) entry which is preliminary data.</text>
</comment>
<feature type="domain" description="ABC transmembrane type-1" evidence="13">
    <location>
        <begin position="22"/>
        <end position="302"/>
    </location>
</feature>
<dbReference type="NCBIfam" id="TIGR02868">
    <property type="entry name" value="CydC"/>
    <property type="match status" value="1"/>
</dbReference>
<keyword evidence="2" id="KW-0813">Transport</keyword>
<gene>
    <name evidence="14" type="primary">cydC</name>
    <name evidence="14" type="ORF">F7O44_08470</name>
</gene>
<dbReference type="Pfam" id="PF00664">
    <property type="entry name" value="ABC_membrane"/>
    <property type="match status" value="1"/>
</dbReference>
<evidence type="ECO:0000259" key="12">
    <source>
        <dbReference type="PROSITE" id="PS50893"/>
    </source>
</evidence>
<dbReference type="InterPro" id="IPR017871">
    <property type="entry name" value="ABC_transporter-like_CS"/>
</dbReference>
<dbReference type="InterPro" id="IPR014223">
    <property type="entry name" value="ABC_CydC/D"/>
</dbReference>
<feature type="transmembrane region" description="Helical" evidence="11">
    <location>
        <begin position="132"/>
        <end position="155"/>
    </location>
</feature>
<sequence>MSLAVSLRPLFRIVRGYRRHLLGAVGSGVVDQALAVASAAVGAWLVGAAITGTPVSELRPGLIALAMLVLPRAAMGWLESYLAHDMAFRVLVDIREELYLGFERQAPSAQRGQRSGDLVSTAMDDVERLEVFFAHTLSPLVVAVVVPTGSLAALWFIHPGLALALLPIAVLVASVPAWLRRRAERQGRALRTTLGVVNAEAVDGVQGLREIVAFNAQQDFLDQLDERTRDLHKAQLAHGSRTGAERAAADGLIALGVIITLGTAAALVTAGSMAAALYPTAVVLAGAALAPVGKLGDAGRELGIVTAASARVFSVIDAPATVPDEGTRELPAPALDGTATGLAFRQVSFRYAPDLPLAVNDVTFDVAPGETVALVGHSGAGKSTLAHLLVRFWDVTNGSVCIAGIDVRELPQHTLRRLVSFVPQDVHLLTCSVADNIALARPGASRAEIENAARAAHAHEFIVDELPEGYDTMVGEWGGRLSGGQRQRIAIARALLRDAPILVMDEPVSNLDGESERALRLAMSRVRAGRTTVLVAHRMSTIRSADRLVVLERGRVAESGTHTQLLAAGGAYSRLVAHQAGAHTRVSHVPDQDKEVMSHDS</sequence>
<feature type="transmembrane region" description="Helical" evidence="11">
    <location>
        <begin position="58"/>
        <end position="78"/>
    </location>
</feature>
<keyword evidence="8 11" id="KW-1133">Transmembrane helix</keyword>
<feature type="transmembrane region" description="Helical" evidence="11">
    <location>
        <begin position="161"/>
        <end position="179"/>
    </location>
</feature>
<feature type="transmembrane region" description="Helical" evidence="11">
    <location>
        <begin position="251"/>
        <end position="270"/>
    </location>
</feature>
<dbReference type="RefSeq" id="WP_162449777.1">
    <property type="nucleotide sequence ID" value="NZ_WLZY01000002.1"/>
</dbReference>
<dbReference type="SMART" id="SM00382">
    <property type="entry name" value="AAA"/>
    <property type="match status" value="1"/>
</dbReference>
<keyword evidence="5 11" id="KW-0812">Transmembrane</keyword>
<evidence type="ECO:0000256" key="11">
    <source>
        <dbReference type="SAM" id="Phobius"/>
    </source>
</evidence>
<keyword evidence="4" id="KW-0997">Cell inner membrane</keyword>
<evidence type="ECO:0000256" key="6">
    <source>
        <dbReference type="ARBA" id="ARBA00022741"/>
    </source>
</evidence>
<name>A0A7K3M1C8_9ACTN</name>
<keyword evidence="7" id="KW-0067">ATP-binding</keyword>
<evidence type="ECO:0000256" key="10">
    <source>
        <dbReference type="ARBA" id="ARBA00023455"/>
    </source>
</evidence>
<dbReference type="FunFam" id="3.40.50.300:FF:000221">
    <property type="entry name" value="Multidrug ABC transporter ATP-binding protein"/>
    <property type="match status" value="1"/>
</dbReference>
<dbReference type="Proteomes" id="UP000460435">
    <property type="component" value="Unassembled WGS sequence"/>
</dbReference>
<dbReference type="PROSITE" id="PS50893">
    <property type="entry name" value="ABC_TRANSPORTER_2"/>
    <property type="match status" value="1"/>
</dbReference>
<evidence type="ECO:0000256" key="9">
    <source>
        <dbReference type="ARBA" id="ARBA00023136"/>
    </source>
</evidence>
<comment type="similarity">
    <text evidence="10">Belongs to the ABC transporter superfamily. Siderophore-Fe(3+) uptake transporter (SIUT) (TC 3.A.1.21) family.</text>
</comment>
<reference evidence="14 15" key="1">
    <citation type="submission" date="2019-11" db="EMBL/GenBank/DDBJ databases">
        <authorList>
            <person name="Li X.-J."/>
            <person name="Feng X.-M."/>
        </authorList>
    </citation>
    <scope>NUCLEOTIDE SEQUENCE [LARGE SCALE GENOMIC DNA]</scope>
    <source>
        <strain evidence="14 15">XMNu-373</strain>
    </source>
</reference>
<evidence type="ECO:0000256" key="8">
    <source>
        <dbReference type="ARBA" id="ARBA00022989"/>
    </source>
</evidence>
<dbReference type="GO" id="GO:0034775">
    <property type="term" value="P:glutathione transmembrane transport"/>
    <property type="evidence" value="ECO:0007669"/>
    <property type="project" value="InterPro"/>
</dbReference>
<evidence type="ECO:0000256" key="5">
    <source>
        <dbReference type="ARBA" id="ARBA00022692"/>
    </source>
</evidence>
<dbReference type="GO" id="GO:0005524">
    <property type="term" value="F:ATP binding"/>
    <property type="evidence" value="ECO:0007669"/>
    <property type="project" value="UniProtKB-KW"/>
</dbReference>
<dbReference type="SUPFAM" id="SSF52540">
    <property type="entry name" value="P-loop containing nucleoside triphosphate hydrolases"/>
    <property type="match status" value="1"/>
</dbReference>
<organism evidence="14 15">
    <name type="scientific">Phytoactinopolyspora mesophila</name>
    <dbReference type="NCBI Taxonomy" id="2650750"/>
    <lineage>
        <taxon>Bacteria</taxon>
        <taxon>Bacillati</taxon>
        <taxon>Actinomycetota</taxon>
        <taxon>Actinomycetes</taxon>
        <taxon>Jiangellales</taxon>
        <taxon>Jiangellaceae</taxon>
        <taxon>Phytoactinopolyspora</taxon>
    </lineage>
</organism>
<proteinExistence type="inferred from homology"/>
<keyword evidence="3" id="KW-1003">Cell membrane</keyword>
<dbReference type="InterPro" id="IPR011527">
    <property type="entry name" value="ABC1_TM_dom"/>
</dbReference>
<dbReference type="InterPro" id="IPR003593">
    <property type="entry name" value="AAA+_ATPase"/>
</dbReference>
<evidence type="ECO:0000256" key="2">
    <source>
        <dbReference type="ARBA" id="ARBA00022448"/>
    </source>
</evidence>
<keyword evidence="6" id="KW-0547">Nucleotide-binding</keyword>
<dbReference type="InterPro" id="IPR027417">
    <property type="entry name" value="P-loop_NTPase"/>
</dbReference>
<dbReference type="GO" id="GO:0005886">
    <property type="term" value="C:plasma membrane"/>
    <property type="evidence" value="ECO:0007669"/>
    <property type="project" value="UniProtKB-SubCell"/>
</dbReference>
<dbReference type="InterPro" id="IPR036640">
    <property type="entry name" value="ABC1_TM_sf"/>
</dbReference>
<dbReference type="InterPro" id="IPR003439">
    <property type="entry name" value="ABC_transporter-like_ATP-bd"/>
</dbReference>
<dbReference type="SUPFAM" id="SSF90123">
    <property type="entry name" value="ABC transporter transmembrane region"/>
    <property type="match status" value="1"/>
</dbReference>
<keyword evidence="9 11" id="KW-0472">Membrane</keyword>
<feature type="domain" description="ABC transporter" evidence="12">
    <location>
        <begin position="342"/>
        <end position="578"/>
    </location>
</feature>
<dbReference type="PROSITE" id="PS50929">
    <property type="entry name" value="ABC_TM1F"/>
    <property type="match status" value="1"/>
</dbReference>
<protein>
    <submittedName>
        <fullName evidence="14">Thiol reductant ABC exporter subunit CydC</fullName>
    </submittedName>
</protein>
<dbReference type="Pfam" id="PF00005">
    <property type="entry name" value="ABC_tran"/>
    <property type="match status" value="1"/>
</dbReference>
<keyword evidence="15" id="KW-1185">Reference proteome</keyword>
<dbReference type="GO" id="GO:0045454">
    <property type="term" value="P:cell redox homeostasis"/>
    <property type="evidence" value="ECO:0007669"/>
    <property type="project" value="InterPro"/>
</dbReference>
<dbReference type="PANTHER" id="PTHR24221">
    <property type="entry name" value="ATP-BINDING CASSETTE SUB-FAMILY B"/>
    <property type="match status" value="1"/>
</dbReference>
<dbReference type="PROSITE" id="PS00211">
    <property type="entry name" value="ABC_TRANSPORTER_1"/>
    <property type="match status" value="1"/>
</dbReference>
<dbReference type="EMBL" id="WLZY01000002">
    <property type="protein sequence ID" value="NDL57101.1"/>
    <property type="molecule type" value="Genomic_DNA"/>
</dbReference>